<evidence type="ECO:0000256" key="2">
    <source>
        <dbReference type="ARBA" id="ARBA00008814"/>
    </source>
</evidence>
<evidence type="ECO:0000313" key="6">
    <source>
        <dbReference type="EMBL" id="WMB28272.1"/>
    </source>
</evidence>
<name>A0ABY9LHG3_9STRE</name>
<dbReference type="Gene3D" id="3.40.50.1980">
    <property type="entry name" value="Nitrogenase molybdenum iron protein domain"/>
    <property type="match status" value="2"/>
</dbReference>
<dbReference type="Proteomes" id="UP001238096">
    <property type="component" value="Chromosome"/>
</dbReference>
<dbReference type="InterPro" id="IPR051313">
    <property type="entry name" value="Bact_iron-sidero_bind"/>
</dbReference>
<dbReference type="PANTHER" id="PTHR30532:SF28">
    <property type="entry name" value="PETROBACTIN-BINDING PROTEIN YCLQ"/>
    <property type="match status" value="1"/>
</dbReference>
<proteinExistence type="inferred from homology"/>
<dbReference type="PROSITE" id="PS50983">
    <property type="entry name" value="FE_B12_PBP"/>
    <property type="match status" value="1"/>
</dbReference>
<dbReference type="EMBL" id="CP110509">
    <property type="protein sequence ID" value="WMB28272.1"/>
    <property type="molecule type" value="Genomic_DNA"/>
</dbReference>
<reference evidence="7" key="1">
    <citation type="submission" date="2022-10" db="EMBL/GenBank/DDBJ databases">
        <title>Streptococcus didelphis as causative of fatal infections in opossums (Didelphis albiventris).</title>
        <authorList>
            <person name="Breyer G.M."/>
            <person name="Da Silva M.E.R.J."/>
            <person name="Siqueira F.M."/>
        </authorList>
    </citation>
    <scope>NUCLEOTIDE SEQUENCE [LARGE SCALE GENOMIC DNA]</scope>
    <source>
        <strain evidence="7">LBVP101/21</strain>
    </source>
</reference>
<evidence type="ECO:0000259" key="5">
    <source>
        <dbReference type="PROSITE" id="PS50983"/>
    </source>
</evidence>
<accession>A0ABY9LHG3</accession>
<evidence type="ECO:0000256" key="3">
    <source>
        <dbReference type="ARBA" id="ARBA00022448"/>
    </source>
</evidence>
<comment type="subcellular location">
    <subcellularLocation>
        <location evidence="1">Cell envelope</location>
    </subcellularLocation>
</comment>
<gene>
    <name evidence="6" type="ORF">N1496_00830</name>
</gene>
<evidence type="ECO:0000256" key="4">
    <source>
        <dbReference type="ARBA" id="ARBA00022729"/>
    </source>
</evidence>
<feature type="domain" description="Fe/B12 periplasmic-binding" evidence="5">
    <location>
        <begin position="1"/>
        <end position="111"/>
    </location>
</feature>
<keyword evidence="7" id="KW-1185">Reference proteome</keyword>
<organism evidence="6 7">
    <name type="scientific">Streptococcus didelphis</name>
    <dbReference type="NCBI Taxonomy" id="102886"/>
    <lineage>
        <taxon>Bacteria</taxon>
        <taxon>Bacillati</taxon>
        <taxon>Bacillota</taxon>
        <taxon>Bacilli</taxon>
        <taxon>Lactobacillales</taxon>
        <taxon>Streptococcaceae</taxon>
        <taxon>Streptococcus</taxon>
    </lineage>
</organism>
<dbReference type="Pfam" id="PF01497">
    <property type="entry name" value="Peripla_BP_2"/>
    <property type="match status" value="1"/>
</dbReference>
<dbReference type="InterPro" id="IPR002491">
    <property type="entry name" value="ABC_transptr_periplasmic_BD"/>
</dbReference>
<comment type="similarity">
    <text evidence="2">Belongs to the bacterial solute-binding protein 8 family.</text>
</comment>
<keyword evidence="4" id="KW-0732">Signal</keyword>
<keyword evidence="3" id="KW-0813">Transport</keyword>
<evidence type="ECO:0000256" key="1">
    <source>
        <dbReference type="ARBA" id="ARBA00004196"/>
    </source>
</evidence>
<evidence type="ECO:0000313" key="7">
    <source>
        <dbReference type="Proteomes" id="UP001238096"/>
    </source>
</evidence>
<dbReference type="SUPFAM" id="SSF53807">
    <property type="entry name" value="Helical backbone' metal receptor"/>
    <property type="match status" value="1"/>
</dbReference>
<protein>
    <recommendedName>
        <fullName evidence="5">Fe/B12 periplasmic-binding domain-containing protein</fullName>
    </recommendedName>
</protein>
<dbReference type="PANTHER" id="PTHR30532">
    <property type="entry name" value="IRON III DICITRATE-BINDING PERIPLASMIC PROTEIN"/>
    <property type="match status" value="1"/>
</dbReference>
<sequence>MKKPFVKAVSERLNNYGDIFNKEKSVKKYNKKLAKAMSSLKKTVANKKNPSALFVMVNGGELLAQAPSGRFGWLFTDTGFTSVNKELEANTHGTPISFEYLSEKILNIYLF</sequence>